<reference evidence="2" key="1">
    <citation type="journal article" date="2011" name="PLoS Biol.">
        <title>Gene gain and loss during evolution of obligate parasitism in the white rust pathogen of Arabidopsis thaliana.</title>
        <authorList>
            <person name="Kemen E."/>
            <person name="Gardiner A."/>
            <person name="Schultz-Larsen T."/>
            <person name="Kemen A.C."/>
            <person name="Balmuth A.L."/>
            <person name="Robert-Seilaniantz A."/>
            <person name="Bailey K."/>
            <person name="Holub E."/>
            <person name="Studholme D.J."/>
            <person name="Maclean D."/>
            <person name="Jones J.D."/>
        </authorList>
    </citation>
    <scope>NUCLEOTIDE SEQUENCE</scope>
</reference>
<evidence type="ECO:0000313" key="2">
    <source>
        <dbReference type="EMBL" id="CCA23432.1"/>
    </source>
</evidence>
<evidence type="ECO:0000256" key="1">
    <source>
        <dbReference type="SAM" id="MobiDB-lite"/>
    </source>
</evidence>
<feature type="compositionally biased region" description="Polar residues" evidence="1">
    <location>
        <begin position="212"/>
        <end position="225"/>
    </location>
</feature>
<dbReference type="EMBL" id="FR824238">
    <property type="protein sequence ID" value="CCA23432.1"/>
    <property type="molecule type" value="Genomic_DNA"/>
</dbReference>
<dbReference type="SUPFAM" id="SSF64268">
    <property type="entry name" value="PX domain"/>
    <property type="match status" value="1"/>
</dbReference>
<reference evidence="2" key="2">
    <citation type="submission" date="2011-02" db="EMBL/GenBank/DDBJ databases">
        <authorList>
            <person name="MacLean D."/>
        </authorList>
    </citation>
    <scope>NUCLEOTIDE SEQUENCE</scope>
</reference>
<sequence>MLDQSASYLITNAALEKTRKARFEREQERSFLKYSAPLQSRDQYSCPFSVQLLRFYIQEKPAKSRISTQFIFQVETCNQITGTTYIVSREYGEFKRLRHTLLSECSDCSNCSHFFNTLKEFKAPTAKTLLGLDSQRYGASQALELSHFLRDLIKIVVNHTQFCKANGQAESILTRFLRLPSTSLRRTLADDSDMLLPFRKTRQDRILLRNSIRSASSSPTKNTAAIRQRGFSDPEQ</sequence>
<protein>
    <submittedName>
        <fullName evidence="2">Uncharacterized protein AlNc14C193G8509</fullName>
    </submittedName>
</protein>
<proteinExistence type="predicted"/>
<dbReference type="GO" id="GO:0035091">
    <property type="term" value="F:phosphatidylinositol binding"/>
    <property type="evidence" value="ECO:0007669"/>
    <property type="project" value="InterPro"/>
</dbReference>
<organism evidence="2">
    <name type="scientific">Albugo laibachii Nc14</name>
    <dbReference type="NCBI Taxonomy" id="890382"/>
    <lineage>
        <taxon>Eukaryota</taxon>
        <taxon>Sar</taxon>
        <taxon>Stramenopiles</taxon>
        <taxon>Oomycota</taxon>
        <taxon>Peronosporomycetes</taxon>
        <taxon>Albuginales</taxon>
        <taxon>Albuginaceae</taxon>
        <taxon>Albugo</taxon>
    </lineage>
</organism>
<dbReference type="Gene3D" id="3.30.1520.10">
    <property type="entry name" value="Phox-like domain"/>
    <property type="match status" value="1"/>
</dbReference>
<name>F0WQ27_9STRA</name>
<accession>F0WQ27</accession>
<dbReference type="AlphaFoldDB" id="F0WQ27"/>
<gene>
    <name evidence="2" type="primary">AlNc14C193G8509</name>
    <name evidence="2" type="ORF">ALNC14_095760</name>
</gene>
<feature type="region of interest" description="Disordered" evidence="1">
    <location>
        <begin position="212"/>
        <end position="236"/>
    </location>
</feature>
<dbReference type="InterPro" id="IPR036871">
    <property type="entry name" value="PX_dom_sf"/>
</dbReference>
<dbReference type="HOGENOM" id="CLU_1177208_0_0_1"/>